<name>A0A8J3BGX7_9ACTN</name>
<keyword evidence="1" id="KW-0472">Membrane</keyword>
<keyword evidence="1" id="KW-0812">Transmembrane</keyword>
<comment type="caution">
    <text evidence="2">The sequence shown here is derived from an EMBL/GenBank/DDBJ whole genome shotgun (WGS) entry which is preliminary data.</text>
</comment>
<dbReference type="EMBL" id="BMQB01000011">
    <property type="protein sequence ID" value="GGK07069.1"/>
    <property type="molecule type" value="Genomic_DNA"/>
</dbReference>
<evidence type="ECO:0000256" key="1">
    <source>
        <dbReference type="SAM" id="Phobius"/>
    </source>
</evidence>
<accession>A0A8J3BGX7</accession>
<feature type="transmembrane region" description="Helical" evidence="1">
    <location>
        <begin position="12"/>
        <end position="33"/>
    </location>
</feature>
<evidence type="ECO:0000313" key="2">
    <source>
        <dbReference type="EMBL" id="GGK07069.1"/>
    </source>
</evidence>
<sequence length="220" mass="23551">MPGSGWWDRLRRLAPAVRVYSIAVGAALVGYWIVNSAALPNWVALAGAAAGLLGVLPEADRQRRLAAVGRVGRPIAAAVATVVLVVCGIDEVQRRRPLNAVDSIRATDNATVTVDRTATFAVQVPPDRRRLTVAFRVADDGGPGYQYCENAVELLVRLRYAGGAVQRDLTPGRGLRGGAELTIALPDRVADIELRVGYRPLAPLTTCSENITITAARFHH</sequence>
<reference evidence="2" key="1">
    <citation type="journal article" date="2014" name="Int. J. Syst. Evol. Microbiol.">
        <title>Complete genome sequence of Corynebacterium casei LMG S-19264T (=DSM 44701T), isolated from a smear-ripened cheese.</title>
        <authorList>
            <consortium name="US DOE Joint Genome Institute (JGI-PGF)"/>
            <person name="Walter F."/>
            <person name="Albersmeier A."/>
            <person name="Kalinowski J."/>
            <person name="Ruckert C."/>
        </authorList>
    </citation>
    <scope>NUCLEOTIDE SEQUENCE</scope>
    <source>
        <strain evidence="2">JCM 3090</strain>
    </source>
</reference>
<organism evidence="2 3">
    <name type="scientific">Pilimelia anulata</name>
    <dbReference type="NCBI Taxonomy" id="53371"/>
    <lineage>
        <taxon>Bacteria</taxon>
        <taxon>Bacillati</taxon>
        <taxon>Actinomycetota</taxon>
        <taxon>Actinomycetes</taxon>
        <taxon>Micromonosporales</taxon>
        <taxon>Micromonosporaceae</taxon>
        <taxon>Pilimelia</taxon>
    </lineage>
</organism>
<keyword evidence="3" id="KW-1185">Reference proteome</keyword>
<gene>
    <name evidence="2" type="ORF">GCM10010123_41080</name>
</gene>
<reference evidence="2" key="2">
    <citation type="submission" date="2020-09" db="EMBL/GenBank/DDBJ databases">
        <authorList>
            <person name="Sun Q."/>
            <person name="Ohkuma M."/>
        </authorList>
    </citation>
    <scope>NUCLEOTIDE SEQUENCE</scope>
    <source>
        <strain evidence="2">JCM 3090</strain>
    </source>
</reference>
<keyword evidence="1" id="KW-1133">Transmembrane helix</keyword>
<evidence type="ECO:0000313" key="3">
    <source>
        <dbReference type="Proteomes" id="UP000649739"/>
    </source>
</evidence>
<dbReference type="Proteomes" id="UP000649739">
    <property type="component" value="Unassembled WGS sequence"/>
</dbReference>
<proteinExistence type="predicted"/>
<dbReference type="AlphaFoldDB" id="A0A8J3BGX7"/>
<protein>
    <submittedName>
        <fullName evidence="2">Uncharacterized protein</fullName>
    </submittedName>
</protein>
<feature type="transmembrane region" description="Helical" evidence="1">
    <location>
        <begin position="39"/>
        <end position="56"/>
    </location>
</feature>